<reference evidence="5 6" key="1">
    <citation type="submission" date="2015-03" db="EMBL/GenBank/DDBJ databases">
        <authorList>
            <consortium name="Pathogen Informatics"/>
        </authorList>
    </citation>
    <scope>NUCLEOTIDE SEQUENCE [LARGE SCALE GENOMIC DNA]</scope>
    <source>
        <strain evidence="2 8">Bir 187</strain>
        <strain evidence="3 6">G09801536</strain>
        <strain evidence="1 7">H09601792</strain>
        <strain evidence="5">N09902308</strain>
    </source>
</reference>
<proteinExistence type="predicted"/>
<dbReference type="EMBL" id="CFOH01000135">
    <property type="protein sequence ID" value="CFE48606.1"/>
    <property type="molecule type" value="Genomic_DNA"/>
</dbReference>
<protein>
    <submittedName>
        <fullName evidence="3">Lipoprotein LpqP</fullName>
    </submittedName>
</protein>
<evidence type="ECO:0000313" key="1">
    <source>
        <dbReference type="EMBL" id="CFE48606.1"/>
    </source>
</evidence>
<dbReference type="EMBL" id="CSAD01001351">
    <property type="protein sequence ID" value="COX08517.1"/>
    <property type="molecule type" value="Genomic_DNA"/>
</dbReference>
<evidence type="ECO:0000313" key="4">
    <source>
        <dbReference type="EMBL" id="COZ31056.1"/>
    </source>
</evidence>
<name>A0A655JKT7_MYCTX</name>
<accession>A0A655JKT7</accession>
<evidence type="ECO:0000313" key="5">
    <source>
        <dbReference type="Proteomes" id="UP000039021"/>
    </source>
</evidence>
<gene>
    <name evidence="3" type="primary">lpqP</name>
    <name evidence="3" type="ORF">ERS007679_04638</name>
    <name evidence="1" type="ORF">ERS007688_01140</name>
    <name evidence="4" type="ORF">ERS007739_03619</name>
    <name evidence="2" type="ORF">ERS027661_01771</name>
</gene>
<dbReference type="AlphaFoldDB" id="A0A655JKT7"/>
<evidence type="ECO:0000313" key="3">
    <source>
        <dbReference type="EMBL" id="COX08517.1"/>
    </source>
</evidence>
<evidence type="ECO:0000313" key="2">
    <source>
        <dbReference type="EMBL" id="CKR61986.1"/>
    </source>
</evidence>
<organism evidence="3 6">
    <name type="scientific">Mycobacterium tuberculosis</name>
    <dbReference type="NCBI Taxonomy" id="1773"/>
    <lineage>
        <taxon>Bacteria</taxon>
        <taxon>Bacillati</taxon>
        <taxon>Actinomycetota</taxon>
        <taxon>Actinomycetes</taxon>
        <taxon>Mycobacteriales</taxon>
        <taxon>Mycobacteriaceae</taxon>
        <taxon>Mycobacterium</taxon>
        <taxon>Mycobacterium tuberculosis complex</taxon>
    </lineage>
</organism>
<keyword evidence="3" id="KW-0449">Lipoprotein</keyword>
<dbReference type="EMBL" id="CSBK01001930">
    <property type="protein sequence ID" value="COZ31056.1"/>
    <property type="molecule type" value="Genomic_DNA"/>
</dbReference>
<evidence type="ECO:0000313" key="8">
    <source>
        <dbReference type="Proteomes" id="UP000049023"/>
    </source>
</evidence>
<dbReference type="Proteomes" id="UP000045842">
    <property type="component" value="Unassembled WGS sequence"/>
</dbReference>
<dbReference type="Proteomes" id="UP000039021">
    <property type="component" value="Unassembled WGS sequence"/>
</dbReference>
<dbReference type="Proteomes" id="UP000049023">
    <property type="component" value="Unassembled WGS sequence"/>
</dbReference>
<dbReference type="Proteomes" id="UP000046947">
    <property type="component" value="Unassembled WGS sequence"/>
</dbReference>
<evidence type="ECO:0000313" key="7">
    <source>
        <dbReference type="Proteomes" id="UP000046947"/>
    </source>
</evidence>
<dbReference type="EMBL" id="CNFU01000323">
    <property type="protein sequence ID" value="CKR61986.1"/>
    <property type="molecule type" value="Genomic_DNA"/>
</dbReference>
<reference evidence="4" key="2">
    <citation type="submission" date="2015-03" db="EMBL/GenBank/DDBJ databases">
        <authorList>
            <consortium name="Pathogen Informatics"/>
            <person name="Murphy D."/>
        </authorList>
    </citation>
    <scope>NUCLEOTIDE SEQUENCE</scope>
    <source>
        <strain evidence="4">N09902308</strain>
    </source>
</reference>
<evidence type="ECO:0000313" key="6">
    <source>
        <dbReference type="Proteomes" id="UP000045842"/>
    </source>
</evidence>
<sequence>MPDLNAFWREVNRCGALDTTTEGPVTTSGATCADNRRVVLLTVDDAGHRWPSFATQTLWRFFAAHFR</sequence>